<dbReference type="Gene3D" id="3.40.980.20">
    <property type="entry name" value="Four-carbon acid sugar kinase, nucleotide binding domain"/>
    <property type="match status" value="1"/>
</dbReference>
<name>S9QI39_9RHOB</name>
<dbReference type="InterPro" id="IPR031475">
    <property type="entry name" value="NBD_C"/>
</dbReference>
<dbReference type="RefSeq" id="WP_020040631.1">
    <property type="nucleotide sequence ID" value="NZ_KE557278.1"/>
</dbReference>
<evidence type="ECO:0000256" key="1">
    <source>
        <dbReference type="ARBA" id="ARBA00005715"/>
    </source>
</evidence>
<protein>
    <submittedName>
        <fullName evidence="9">Putative type III effector Hop protein</fullName>
    </submittedName>
</protein>
<dbReference type="AlphaFoldDB" id="S9QI39"/>
<dbReference type="OrthoDB" id="7686359at2"/>
<dbReference type="EMBL" id="APVH01000037">
    <property type="protein sequence ID" value="EPX79497.1"/>
    <property type="molecule type" value="Genomic_DNA"/>
</dbReference>
<evidence type="ECO:0000256" key="3">
    <source>
        <dbReference type="ARBA" id="ARBA00022741"/>
    </source>
</evidence>
<feature type="domain" description="Four-carbon acid sugar kinase nucleotide binding" evidence="8">
    <location>
        <begin position="269"/>
        <end position="440"/>
    </location>
</feature>
<dbReference type="GO" id="GO:0005524">
    <property type="term" value="F:ATP binding"/>
    <property type="evidence" value="ECO:0007669"/>
    <property type="project" value="UniProtKB-KW"/>
</dbReference>
<dbReference type="Proteomes" id="UP000015347">
    <property type="component" value="Unassembled WGS sequence"/>
</dbReference>
<dbReference type="GO" id="GO:0016301">
    <property type="term" value="F:kinase activity"/>
    <property type="evidence" value="ECO:0007669"/>
    <property type="project" value="UniProtKB-KW"/>
</dbReference>
<dbReference type="eggNOG" id="COG3395">
    <property type="taxonomic scope" value="Bacteria"/>
</dbReference>
<dbReference type="InterPro" id="IPR042213">
    <property type="entry name" value="NBD_C_sf"/>
</dbReference>
<keyword evidence="2" id="KW-0808">Transferase</keyword>
<evidence type="ECO:0000259" key="7">
    <source>
        <dbReference type="Pfam" id="PF07005"/>
    </source>
</evidence>
<evidence type="ECO:0000256" key="5">
    <source>
        <dbReference type="ARBA" id="ARBA00022840"/>
    </source>
</evidence>
<keyword evidence="5" id="KW-0067">ATP-binding</keyword>
<evidence type="ECO:0000256" key="2">
    <source>
        <dbReference type="ARBA" id="ARBA00022679"/>
    </source>
</evidence>
<keyword evidence="6" id="KW-0119">Carbohydrate metabolism</keyword>
<reference evidence="10" key="1">
    <citation type="journal article" date="2014" name="Stand. Genomic Sci.">
        <title>Genome sequence of the exopolysaccharide-producing Salipiger mucosus type strain (DSM 16094(T)), a moderately halophilic member of the Roseobacter clade.</title>
        <authorList>
            <person name="Riedel T."/>
            <person name="Spring S."/>
            <person name="Fiebig A."/>
            <person name="Petersen J."/>
            <person name="Kyrpides N.C."/>
            <person name="Goker M."/>
            <person name="Klenk H.P."/>
        </authorList>
    </citation>
    <scope>NUCLEOTIDE SEQUENCE [LARGE SCALE GENOMIC DNA]</scope>
    <source>
        <strain evidence="10">DSM 16094</strain>
    </source>
</reference>
<comment type="similarity">
    <text evidence="1">Belongs to the four-carbon acid sugar kinase family.</text>
</comment>
<evidence type="ECO:0000313" key="10">
    <source>
        <dbReference type="Proteomes" id="UP000015347"/>
    </source>
</evidence>
<comment type="caution">
    <text evidence="9">The sequence shown here is derived from an EMBL/GenBank/DDBJ whole genome shotgun (WGS) entry which is preliminary data.</text>
</comment>
<sequence length="450" mass="47013">MSLPQGPLVAWYGDDFTGSAATMEALAFAGVPAVLFLDVPTEAQLAHFPEARGIGIASTARTHSPEWMRQHLPDAFDWLRATGAPVVHYKVCSTLDSSPEVGSIGTAIDIGQEIMGGRWVPCLVAAPVMRRYQAFGNLFASAPDGVFRLDRHPVMSRHPVTPMDEADVARHLAQQTDRRLACLDVEALEGDAEAALAALIEGGAEVVTLDAMTEGQMAVNGRLIWQGPGQVLAVGSQGVEYALIAHWREAGLIDEEPTTEGVWPAKRMVAVSGSVSPTTAAQIDWAEANGFEIIPLDAAAVACGDVGAEEAARAAALAALGQGRDPLICSARGPEDPAVARLRETIAAQGIAPEVANERIGAALGRLLAGILRETGLRRAVISGGDTSGHASRQMGLYAFTALAPTIPGAALLVAHSEDPDFDGLQLALKGGQMGSPDYFGWIKRGGGAA</sequence>
<keyword evidence="3" id="KW-0547">Nucleotide-binding</keyword>
<dbReference type="Pfam" id="PF17042">
    <property type="entry name" value="NBD_C"/>
    <property type="match status" value="1"/>
</dbReference>
<keyword evidence="4" id="KW-0418">Kinase</keyword>
<dbReference type="STRING" id="1123237.Salmuc_04610"/>
<dbReference type="InterPro" id="IPR037051">
    <property type="entry name" value="4-carb_acid_sugar_kinase_N_sf"/>
</dbReference>
<gene>
    <name evidence="9" type="ORF">Salmuc_04610</name>
</gene>
<proteinExistence type="inferred from homology"/>
<evidence type="ECO:0000313" key="9">
    <source>
        <dbReference type="EMBL" id="EPX79497.1"/>
    </source>
</evidence>
<feature type="domain" description="Four-carbon acid sugar kinase N-terminal" evidence="7">
    <location>
        <begin position="10"/>
        <end position="243"/>
    </location>
</feature>
<dbReference type="HOGENOM" id="CLU_029424_1_1_5"/>
<dbReference type="SUPFAM" id="SSF142764">
    <property type="entry name" value="YgbK-like"/>
    <property type="match status" value="1"/>
</dbReference>
<dbReference type="InterPro" id="IPR010737">
    <property type="entry name" value="4-carb_acid_sugar_kinase_N"/>
</dbReference>
<evidence type="ECO:0000256" key="6">
    <source>
        <dbReference type="ARBA" id="ARBA00023277"/>
    </source>
</evidence>
<evidence type="ECO:0000259" key="8">
    <source>
        <dbReference type="Pfam" id="PF17042"/>
    </source>
</evidence>
<organism evidence="9 10">
    <name type="scientific">Salipiger mucosus DSM 16094</name>
    <dbReference type="NCBI Taxonomy" id="1123237"/>
    <lineage>
        <taxon>Bacteria</taxon>
        <taxon>Pseudomonadati</taxon>
        <taxon>Pseudomonadota</taxon>
        <taxon>Alphaproteobacteria</taxon>
        <taxon>Rhodobacterales</taxon>
        <taxon>Roseobacteraceae</taxon>
        <taxon>Salipiger</taxon>
    </lineage>
</organism>
<keyword evidence="10" id="KW-1185">Reference proteome</keyword>
<dbReference type="Gene3D" id="3.40.50.10840">
    <property type="entry name" value="Putative sugar-binding, N-terminal domain"/>
    <property type="match status" value="1"/>
</dbReference>
<accession>S9QI39</accession>
<dbReference type="Pfam" id="PF07005">
    <property type="entry name" value="SBD_N"/>
    <property type="match status" value="1"/>
</dbReference>
<evidence type="ECO:0000256" key="4">
    <source>
        <dbReference type="ARBA" id="ARBA00022777"/>
    </source>
</evidence>